<dbReference type="InterPro" id="IPR018062">
    <property type="entry name" value="HTH_AraC-typ_CS"/>
</dbReference>
<dbReference type="EMBL" id="JACIBY010000001">
    <property type="protein sequence ID" value="MBB3836046.1"/>
    <property type="molecule type" value="Genomic_DNA"/>
</dbReference>
<feature type="domain" description="HTH araC/xylS-type" evidence="4">
    <location>
        <begin position="189"/>
        <end position="287"/>
    </location>
</feature>
<evidence type="ECO:0000259" key="4">
    <source>
        <dbReference type="PROSITE" id="PS01124"/>
    </source>
</evidence>
<dbReference type="GO" id="GO:0043565">
    <property type="term" value="F:sequence-specific DNA binding"/>
    <property type="evidence" value="ECO:0007669"/>
    <property type="project" value="InterPro"/>
</dbReference>
<dbReference type="Pfam" id="PF12833">
    <property type="entry name" value="HTH_18"/>
    <property type="match status" value="1"/>
</dbReference>
<keyword evidence="1" id="KW-0805">Transcription regulation</keyword>
<protein>
    <submittedName>
        <fullName evidence="5">AraC-like DNA-binding protein</fullName>
    </submittedName>
</protein>
<dbReference type="PANTHER" id="PTHR43280">
    <property type="entry name" value="ARAC-FAMILY TRANSCRIPTIONAL REGULATOR"/>
    <property type="match status" value="1"/>
</dbReference>
<dbReference type="PRINTS" id="PR00032">
    <property type="entry name" value="HTHARAC"/>
</dbReference>
<evidence type="ECO:0000256" key="3">
    <source>
        <dbReference type="ARBA" id="ARBA00023163"/>
    </source>
</evidence>
<comment type="caution">
    <text evidence="5">The sequence shown here is derived from an EMBL/GenBank/DDBJ whole genome shotgun (WGS) entry which is preliminary data.</text>
</comment>
<keyword evidence="3" id="KW-0804">Transcription</keyword>
<dbReference type="AlphaFoldDB" id="A0A7W5ZF28"/>
<dbReference type="Gene3D" id="1.10.10.60">
    <property type="entry name" value="Homeodomain-like"/>
    <property type="match status" value="2"/>
</dbReference>
<dbReference type="PROSITE" id="PS01124">
    <property type="entry name" value="HTH_ARAC_FAMILY_2"/>
    <property type="match status" value="1"/>
</dbReference>
<sequence>MIDTLYTLKFNLLHVGYASLGTDWQFDGVLSPFSRLYFITEGEAWVYHNQQKYLLKPGHMYLIPKFSVSRYHCDTNMEQYYISFLDDSESGLSVFDMLPFVYEAKASHFDKELFQRILDLHPGRAILKNDPKTYDNRADLLSFNQKYPPTNEHHLIETQGILLQLVSRFIRPTTAFGNTSEKHRRSDIGFVLRFIHTHLDKKLTVEQLAGLQGLNCDYFSRQFQKVLGIRPLDYIINKRLERAKLLITTSSLSLQEIADRVGVFDIYYFSKLFKSRFGIAPSQYRKQVSELD</sequence>
<reference evidence="5 6" key="1">
    <citation type="submission" date="2020-08" db="EMBL/GenBank/DDBJ databases">
        <title>Genomic Encyclopedia of Type Strains, Phase IV (KMG-IV): sequencing the most valuable type-strain genomes for metagenomic binning, comparative biology and taxonomic classification.</title>
        <authorList>
            <person name="Goeker M."/>
        </authorList>
    </citation>
    <scope>NUCLEOTIDE SEQUENCE [LARGE SCALE GENOMIC DNA]</scope>
    <source>
        <strain evidence="5 6">DSM 17976</strain>
    </source>
</reference>
<dbReference type="SUPFAM" id="SSF46689">
    <property type="entry name" value="Homeodomain-like"/>
    <property type="match status" value="2"/>
</dbReference>
<name>A0A7W5ZF28_9BACT</name>
<keyword evidence="6" id="KW-1185">Reference proteome</keyword>
<dbReference type="InterPro" id="IPR018060">
    <property type="entry name" value="HTH_AraC"/>
</dbReference>
<dbReference type="InterPro" id="IPR003313">
    <property type="entry name" value="AraC-bd"/>
</dbReference>
<proteinExistence type="predicted"/>
<dbReference type="InterPro" id="IPR020449">
    <property type="entry name" value="Tscrpt_reg_AraC-type_HTH"/>
</dbReference>
<dbReference type="InterPro" id="IPR009057">
    <property type="entry name" value="Homeodomain-like_sf"/>
</dbReference>
<dbReference type="PROSITE" id="PS00041">
    <property type="entry name" value="HTH_ARAC_FAMILY_1"/>
    <property type="match status" value="1"/>
</dbReference>
<evidence type="ECO:0000313" key="6">
    <source>
        <dbReference type="Proteomes" id="UP000541352"/>
    </source>
</evidence>
<dbReference type="Pfam" id="PF02311">
    <property type="entry name" value="AraC_binding"/>
    <property type="match status" value="1"/>
</dbReference>
<keyword evidence="2 5" id="KW-0238">DNA-binding</keyword>
<dbReference type="Proteomes" id="UP000541352">
    <property type="component" value="Unassembled WGS sequence"/>
</dbReference>
<accession>A0A7W5ZF28</accession>
<dbReference type="SUPFAM" id="SSF51215">
    <property type="entry name" value="Regulatory protein AraC"/>
    <property type="match status" value="1"/>
</dbReference>
<evidence type="ECO:0000313" key="5">
    <source>
        <dbReference type="EMBL" id="MBB3836046.1"/>
    </source>
</evidence>
<evidence type="ECO:0000256" key="1">
    <source>
        <dbReference type="ARBA" id="ARBA00023015"/>
    </source>
</evidence>
<dbReference type="GO" id="GO:0003700">
    <property type="term" value="F:DNA-binding transcription factor activity"/>
    <property type="evidence" value="ECO:0007669"/>
    <property type="project" value="InterPro"/>
</dbReference>
<dbReference type="SMART" id="SM00342">
    <property type="entry name" value="HTH_ARAC"/>
    <property type="match status" value="1"/>
</dbReference>
<evidence type="ECO:0000256" key="2">
    <source>
        <dbReference type="ARBA" id="ARBA00023125"/>
    </source>
</evidence>
<gene>
    <name evidence="5" type="ORF">FHS57_000028</name>
</gene>
<dbReference type="InterPro" id="IPR037923">
    <property type="entry name" value="HTH-like"/>
</dbReference>
<organism evidence="5 6">
    <name type="scientific">Runella defluvii</name>
    <dbReference type="NCBI Taxonomy" id="370973"/>
    <lineage>
        <taxon>Bacteria</taxon>
        <taxon>Pseudomonadati</taxon>
        <taxon>Bacteroidota</taxon>
        <taxon>Cytophagia</taxon>
        <taxon>Cytophagales</taxon>
        <taxon>Spirosomataceae</taxon>
        <taxon>Runella</taxon>
    </lineage>
</organism>
<dbReference type="PANTHER" id="PTHR43280:SF28">
    <property type="entry name" value="HTH-TYPE TRANSCRIPTIONAL ACTIVATOR RHAS"/>
    <property type="match status" value="1"/>
</dbReference>
<dbReference type="RefSeq" id="WP_183970849.1">
    <property type="nucleotide sequence ID" value="NZ_JACIBY010000001.1"/>
</dbReference>